<evidence type="ECO:0000313" key="5">
    <source>
        <dbReference type="Proteomes" id="UP000236165"/>
    </source>
</evidence>
<dbReference type="PANTHER" id="PTHR12411">
    <property type="entry name" value="CYSTEINE PROTEASE FAMILY C1-RELATED"/>
    <property type="match status" value="1"/>
</dbReference>
<dbReference type="Proteomes" id="UP000236165">
    <property type="component" value="Unassembled WGS sequence"/>
</dbReference>
<protein>
    <recommendedName>
        <fullName evidence="3">Peptidase C1A papain C-terminal domain-containing protein</fullName>
    </recommendedName>
</protein>
<dbReference type="GO" id="GO:0006508">
    <property type="term" value="P:proteolysis"/>
    <property type="evidence" value="ECO:0007669"/>
    <property type="project" value="InterPro"/>
</dbReference>
<evidence type="ECO:0000256" key="2">
    <source>
        <dbReference type="SAM" id="MobiDB-lite"/>
    </source>
</evidence>
<feature type="domain" description="Peptidase C1A papain C-terminal" evidence="3">
    <location>
        <begin position="45"/>
        <end position="262"/>
    </location>
</feature>
<dbReference type="InterPro" id="IPR039417">
    <property type="entry name" value="Peptidase_C1A_papain-like"/>
</dbReference>
<dbReference type="InterPro" id="IPR013128">
    <property type="entry name" value="Peptidase_C1A"/>
</dbReference>
<feature type="region of interest" description="Disordered" evidence="2">
    <location>
        <begin position="1"/>
        <end position="20"/>
    </location>
</feature>
<dbReference type="InterPro" id="IPR025660">
    <property type="entry name" value="Pept_his_AS"/>
</dbReference>
<dbReference type="AlphaFoldDB" id="A0AAP8KSQ5"/>
<dbReference type="InterPro" id="IPR038765">
    <property type="entry name" value="Papain-like_cys_pep_sf"/>
</dbReference>
<dbReference type="GO" id="GO:0008234">
    <property type="term" value="F:cysteine-type peptidase activity"/>
    <property type="evidence" value="ECO:0007669"/>
    <property type="project" value="InterPro"/>
</dbReference>
<dbReference type="PROSITE" id="PS00639">
    <property type="entry name" value="THIOL_PROTEASE_HIS"/>
    <property type="match status" value="1"/>
</dbReference>
<name>A0AAP8KSQ5_BACMY</name>
<dbReference type="InterPro" id="IPR000668">
    <property type="entry name" value="Peptidase_C1A_C"/>
</dbReference>
<accession>A0AAP8KSQ5</accession>
<proteinExistence type="inferred from homology"/>
<dbReference type="EMBL" id="MKZQ01000070">
    <property type="protein sequence ID" value="PJN64527.1"/>
    <property type="molecule type" value="Genomic_DNA"/>
</dbReference>
<organism evidence="4 5">
    <name type="scientific">Bacillus mycoides</name>
    <dbReference type="NCBI Taxonomy" id="1405"/>
    <lineage>
        <taxon>Bacteria</taxon>
        <taxon>Bacillati</taxon>
        <taxon>Bacillota</taxon>
        <taxon>Bacilli</taxon>
        <taxon>Bacillales</taxon>
        <taxon>Bacillaceae</taxon>
        <taxon>Bacillus</taxon>
        <taxon>Bacillus cereus group</taxon>
    </lineage>
</organism>
<dbReference type="SMART" id="SM00645">
    <property type="entry name" value="Pept_C1"/>
    <property type="match status" value="1"/>
</dbReference>
<comment type="caution">
    <text evidence="4">The sequence shown here is derived from an EMBL/GenBank/DDBJ whole genome shotgun (WGS) entry which is preliminary data.</text>
</comment>
<evidence type="ECO:0000313" key="4">
    <source>
        <dbReference type="EMBL" id="PJN64527.1"/>
    </source>
</evidence>
<comment type="similarity">
    <text evidence="1">Belongs to the peptidase C1 family.</text>
</comment>
<evidence type="ECO:0000256" key="1">
    <source>
        <dbReference type="ARBA" id="ARBA00008455"/>
    </source>
</evidence>
<reference evidence="4 5" key="1">
    <citation type="submission" date="2016-10" db="EMBL/GenBank/DDBJ databases">
        <title>Genome Sequence of Bacillus weihenstephanensis GM6LP.</title>
        <authorList>
            <person name="Poehlein A."/>
            <person name="Wemheuer F."/>
            <person name="Hollensteiner J."/>
            <person name="Wemheuer B."/>
        </authorList>
    </citation>
    <scope>NUCLEOTIDE SEQUENCE [LARGE SCALE GENOMIC DNA]</scope>
    <source>
        <strain evidence="4 5">GM6LP</strain>
    </source>
</reference>
<sequence length="265" mass="29449">MTNEEIKQRLGVMPPPGAPTIDEIEERVSEIKGSIQSDASSASDLPKSYDLRDVNGKNFITEVKDQKKCGSCVSFGTLATVESSIRVQHNDPNFSIDLSEAHLFFCLGHGSASCSTGWWPQQAYEVLKSKGVVDEACYKYEDGLQRQDCSGLCSDAERRLTKIKDFKVLTGKVLEIKKWIFTKGPVSACFIVYSNFGNHQGVYRQGSDTTKLGGHCVTIVGWNDSESCWICKNSWGPNKFEHGYFRIGYGECGIDIWSNHGVESF</sequence>
<dbReference type="Gene3D" id="3.90.70.10">
    <property type="entry name" value="Cysteine proteinases"/>
    <property type="match status" value="1"/>
</dbReference>
<dbReference type="CDD" id="cd02248">
    <property type="entry name" value="Peptidase_C1A"/>
    <property type="match status" value="1"/>
</dbReference>
<dbReference type="Pfam" id="PF00112">
    <property type="entry name" value="Peptidase_C1"/>
    <property type="match status" value="1"/>
</dbReference>
<evidence type="ECO:0000259" key="3">
    <source>
        <dbReference type="SMART" id="SM00645"/>
    </source>
</evidence>
<dbReference type="SUPFAM" id="SSF54001">
    <property type="entry name" value="Cysteine proteinases"/>
    <property type="match status" value="1"/>
</dbReference>
<gene>
    <name evidence="4" type="ORF">BACWE_50930</name>
</gene>